<dbReference type="Proteomes" id="UP001430065">
    <property type="component" value="Unassembled WGS sequence"/>
</dbReference>
<comment type="caution">
    <text evidence="5">The sequence shown here is derived from an EMBL/GenBank/DDBJ whole genome shotgun (WGS) entry which is preliminary data.</text>
</comment>
<evidence type="ECO:0000256" key="2">
    <source>
        <dbReference type="SAM" id="SignalP"/>
    </source>
</evidence>
<dbReference type="InterPro" id="IPR031325">
    <property type="entry name" value="RHS_repeat"/>
</dbReference>
<feature type="signal peptide" evidence="2">
    <location>
        <begin position="1"/>
        <end position="19"/>
    </location>
</feature>
<dbReference type="InterPro" id="IPR006530">
    <property type="entry name" value="YD"/>
</dbReference>
<dbReference type="NCBIfam" id="TIGR03696">
    <property type="entry name" value="Rhs_assc_core"/>
    <property type="match status" value="1"/>
</dbReference>
<reference evidence="5 6" key="1">
    <citation type="submission" date="2020-10" db="EMBL/GenBank/DDBJ databases">
        <title>Phylogeny of dyella-like bacteria.</title>
        <authorList>
            <person name="Fu J."/>
        </authorList>
    </citation>
    <scope>NUCLEOTIDE SEQUENCE [LARGE SCALE GENOMIC DNA]</scope>
    <source>
        <strain evidence="5 6">THG-B117</strain>
    </source>
</reference>
<gene>
    <name evidence="5" type="ORF">ISP20_02530</name>
</gene>
<evidence type="ECO:0000313" key="6">
    <source>
        <dbReference type="Proteomes" id="UP001430065"/>
    </source>
</evidence>
<dbReference type="InterPro" id="IPR045351">
    <property type="entry name" value="DUF6531"/>
</dbReference>
<organism evidence="5 6">
    <name type="scientific">Dyella kyungheensis</name>
    <dbReference type="NCBI Taxonomy" id="1242174"/>
    <lineage>
        <taxon>Bacteria</taxon>
        <taxon>Pseudomonadati</taxon>
        <taxon>Pseudomonadota</taxon>
        <taxon>Gammaproteobacteria</taxon>
        <taxon>Lysobacterales</taxon>
        <taxon>Rhodanobacteraceae</taxon>
        <taxon>Dyella</taxon>
    </lineage>
</organism>
<dbReference type="PANTHER" id="PTHR32305:SF15">
    <property type="entry name" value="PROTEIN RHSA-RELATED"/>
    <property type="match status" value="1"/>
</dbReference>
<feature type="domain" description="DUF6531" evidence="3">
    <location>
        <begin position="149"/>
        <end position="223"/>
    </location>
</feature>
<dbReference type="InterPro" id="IPR022385">
    <property type="entry name" value="Rhs_assc_core"/>
</dbReference>
<evidence type="ECO:0000259" key="4">
    <source>
        <dbReference type="Pfam" id="PF25023"/>
    </source>
</evidence>
<dbReference type="Pfam" id="PF25023">
    <property type="entry name" value="TEN_YD-shell"/>
    <property type="match status" value="1"/>
</dbReference>
<proteinExistence type="predicted"/>
<dbReference type="NCBIfam" id="TIGR01643">
    <property type="entry name" value="YD_repeat_2x"/>
    <property type="match status" value="6"/>
</dbReference>
<keyword evidence="2" id="KW-0732">Signal</keyword>
<name>A0ABS2JLV6_9GAMM</name>
<feature type="domain" description="Teneurin-like YD-shell" evidence="4">
    <location>
        <begin position="1072"/>
        <end position="1342"/>
    </location>
</feature>
<dbReference type="RefSeq" id="WP_204634481.1">
    <property type="nucleotide sequence ID" value="NZ_JADIKC010000001.1"/>
</dbReference>
<evidence type="ECO:0000259" key="3">
    <source>
        <dbReference type="Pfam" id="PF20148"/>
    </source>
</evidence>
<evidence type="ECO:0000313" key="5">
    <source>
        <dbReference type="EMBL" id="MBM7120026.1"/>
    </source>
</evidence>
<dbReference type="Pfam" id="PF20148">
    <property type="entry name" value="DUF6531"/>
    <property type="match status" value="1"/>
</dbReference>
<dbReference type="InterPro" id="IPR050708">
    <property type="entry name" value="T6SS_VgrG/RHS"/>
</dbReference>
<accession>A0ABS2JLV6</accession>
<keyword evidence="6" id="KW-1185">Reference proteome</keyword>
<feature type="chain" id="PRO_5047367981" evidence="2">
    <location>
        <begin position="20"/>
        <end position="1516"/>
    </location>
</feature>
<evidence type="ECO:0000256" key="1">
    <source>
        <dbReference type="ARBA" id="ARBA00022737"/>
    </source>
</evidence>
<dbReference type="EMBL" id="JADIKC010000001">
    <property type="protein sequence ID" value="MBM7120026.1"/>
    <property type="molecule type" value="Genomic_DNA"/>
</dbReference>
<protein>
    <submittedName>
        <fullName evidence="5">RHS repeat protein</fullName>
    </submittedName>
</protein>
<dbReference type="PANTHER" id="PTHR32305">
    <property type="match status" value="1"/>
</dbReference>
<sequence>MKFLRIAMLVAILCCVWLASRDNEALAQGSPPYPTMTYPSRAAALAACWGDMSWSNSQNSYSKNPSTYKLVQLACFPWNINTVTPMQAYCVRNPSPGTTGCNGLMGTPLYLYFPIVSMCTPMSATCVPYVPVKNEGCGCDTVASRVKVGNPINVGTGNKYQPESDAAYGNVSITRYYNSDNQVRASNLGASWLSGYDRTILALSNSNGSSAVVARESGRELTFKKVNGAWIADSDIADTLTEIDNISGAVAGWTLHVAETQLYENYSPTGALISIADGNRTLVTLGYTIGGELSSAGNPLPATLLRTLTDTTGRVSTIGYDDQLRIVSITLPDARTVGYAYNANNYLSTVTYPDGSVRQYLYDESAYSVAGSNQGKLTGIVDEGSGRFATFTYQANGRATSSQHGLGAELNTISYAPNGLSATVTYPTGVTSTLSFSNSVGTMKVSAASAFCGQACGQPYQAQTFDTNGYPASATDFNGNITTTSYSSAGLLTQQIDAQGTSNQRTTNFTWNTTLRVPLTRTVLDNNGTTVAYDAWIYNTFGQATARCSADPLVTGATSYTCGSSANAPAGVRQSRYTYCTAVDTTQCPLIGLPLSVDGPRTDVSDATSYSYYLATDESGCGTPGGACHRAGDLYQVTNALGQVTTYSVYDKNGRVVRQSDANGVITDRTYSPRGWLLTRTVHANSNGTPSSGDAVTTIGYTPYGSVASITDADGVAVNYTYDAAHRLTDISDALGDRIHYTLDAAGNKTQEQTFDPSGTVRRTLSRTYNTLGQLTQITDGLSHAVFNARYSDSYDANGNLMHTADALGVQRKQGYDGLNRLISTIDNYNGTDTATQNTQSVFAYDANDRLEGVGDPDGLNTTYSYDGLGNATGVQSPDTGGTAYVYDAAGNVTQRTDAKGVVSNSTYDALNRRTATTYADGTLNVAYGYDEPNSVTGCPASYPIGHLTRIIETAVTTVYCYDAHGNVTRKSQTQGTVTDVTTYGYTLADRLASTVTPAGTSIQYSRDAAGRISGVTALPPGTSGAGAGNVVTAISYLPFGPIASYTLGNGQTITRTYDANYALTDVVSPALNLHFARDAMGNITALGNAPGANPATESYSYDPLYRLTDLTDGSGNVEEAYTYRKSGDRLSKTASGLATGVYTYQTGTHHLASIGNASRAYDADGNTTGSAIGGSTFGYGYNGRNRMTVVQRDGSTVGTYTYNALGQRTAKVVTFPAAGSQRFAYDEASQLVGEYGSTARDYIWLGDLPVAVVDTTSGVSTVNYVHADGLSTPRAVADATGASVWQLAYQGNAFGEQQPSSASGYSYNLRFPGQYFDVETGLNYNGARYYESTTGQFPQPDPSGINGGMGLYVYGLNNPLLYFDPDGQQATTAQQGGFAVPVASPGPMSPGVRPVPITDPITGPRVPSPVGVMSAVATFCGSNPFSGAACVIAGCIIPRSTADSCADEPNPPPGQCPRGDESKCNALYATDTQTCNGISRRRGAAAGAACHASASERYAACLRGAPIPPLNTWNN</sequence>
<dbReference type="InterPro" id="IPR056823">
    <property type="entry name" value="TEN-like_YD-shell"/>
</dbReference>
<dbReference type="Pfam" id="PF05593">
    <property type="entry name" value="RHS_repeat"/>
    <property type="match status" value="7"/>
</dbReference>
<keyword evidence="1" id="KW-0677">Repeat</keyword>
<dbReference type="Gene3D" id="2.180.10.10">
    <property type="entry name" value="RHS repeat-associated core"/>
    <property type="match status" value="4"/>
</dbReference>